<dbReference type="PANTHER" id="PTHR30349:SF64">
    <property type="entry name" value="PROPHAGE INTEGRASE INTD-RELATED"/>
    <property type="match status" value="1"/>
</dbReference>
<feature type="domain" description="Tyr recombinase" evidence="5">
    <location>
        <begin position="154"/>
        <end position="332"/>
    </location>
</feature>
<organism evidence="7 8">
    <name type="scientific">Candidatus Fervidibacter sacchari</name>
    <dbReference type="NCBI Taxonomy" id="1448929"/>
    <lineage>
        <taxon>Bacteria</taxon>
        <taxon>Candidatus Fervidibacterota</taxon>
        <taxon>Candidatus Fervidibacter</taxon>
    </lineage>
</organism>
<proteinExistence type="inferred from homology"/>
<dbReference type="PROSITE" id="PS51898">
    <property type="entry name" value="TYR_RECOMBINASE"/>
    <property type="match status" value="1"/>
</dbReference>
<protein>
    <submittedName>
        <fullName evidence="7">Site-specific recombinase XerD</fullName>
    </submittedName>
</protein>
<keyword evidence="3" id="KW-0233">DNA recombination</keyword>
<dbReference type="Proteomes" id="UP001204798">
    <property type="component" value="Unassembled WGS sequence"/>
</dbReference>
<dbReference type="Gene3D" id="1.10.443.10">
    <property type="entry name" value="Intergrase catalytic core"/>
    <property type="match status" value="1"/>
</dbReference>
<dbReference type="PROSITE" id="PS51900">
    <property type="entry name" value="CB"/>
    <property type="match status" value="1"/>
</dbReference>
<keyword evidence="2 4" id="KW-0238">DNA-binding</keyword>
<evidence type="ECO:0000256" key="4">
    <source>
        <dbReference type="PROSITE-ProRule" id="PRU01248"/>
    </source>
</evidence>
<sequence length="343" mass="39034">MGNQEVTSGGLVGRVSGQEIEQVVGQVNGQGKKQGKGQDKGQIVGQAWGQLVAGFLFSKQISGATENTLQWFKYILMVYQTFHQTRIHPPHPLTECSPTCVQKYLAWLLERERKLVTLNAHYRVLHTFFRWLKEIGLVEENIVEKVKRPKPEAALPRTVTEEHFAAALRLLDPSNPQHIKYITILTLLFDTGARVSEVLGLRWGDIDFNQRLIVLRGKGRKERVVPFGRVVAGWLLKYLSLNPPAHQDDLVFKTSNNTPISKRNLLRFWHNLQKKAGLKPLPLHGLRHGFARAWLMSGGDAFSLQLILGHTDASMTKRYVTLWGSDLQKKHMLHSPVDRLLRR</sequence>
<dbReference type="Pfam" id="PF00589">
    <property type="entry name" value="Phage_integrase"/>
    <property type="match status" value="1"/>
</dbReference>
<dbReference type="InterPro" id="IPR050090">
    <property type="entry name" value="Tyrosine_recombinase_XerCD"/>
</dbReference>
<dbReference type="EMBL" id="JANUCP010000011">
    <property type="protein sequence ID" value="MCS3921253.1"/>
    <property type="molecule type" value="Genomic_DNA"/>
</dbReference>
<dbReference type="InterPro" id="IPR044068">
    <property type="entry name" value="CB"/>
</dbReference>
<dbReference type="Gene3D" id="1.10.150.130">
    <property type="match status" value="1"/>
</dbReference>
<evidence type="ECO:0000313" key="8">
    <source>
        <dbReference type="Proteomes" id="UP001204798"/>
    </source>
</evidence>
<dbReference type="RefSeq" id="WP_302898679.1">
    <property type="nucleotide sequence ID" value="NZ_CP130454.1"/>
</dbReference>
<dbReference type="InterPro" id="IPR013762">
    <property type="entry name" value="Integrase-like_cat_sf"/>
</dbReference>
<name>A0ABT2EWF4_9BACT</name>
<evidence type="ECO:0000256" key="1">
    <source>
        <dbReference type="ARBA" id="ARBA00008857"/>
    </source>
</evidence>
<gene>
    <name evidence="7" type="ORF">M2350_003699</name>
</gene>
<comment type="similarity">
    <text evidence="1">Belongs to the 'phage' integrase family.</text>
</comment>
<evidence type="ECO:0000256" key="3">
    <source>
        <dbReference type="ARBA" id="ARBA00023172"/>
    </source>
</evidence>
<dbReference type="InterPro" id="IPR010998">
    <property type="entry name" value="Integrase_recombinase_N"/>
</dbReference>
<reference evidence="7 8" key="1">
    <citation type="submission" date="2022-08" db="EMBL/GenBank/DDBJ databases">
        <title>Bacterial and archaeal communities from various locations to study Microbial Dark Matter (Phase II).</title>
        <authorList>
            <person name="Stepanauskas R."/>
        </authorList>
    </citation>
    <scope>NUCLEOTIDE SEQUENCE [LARGE SCALE GENOMIC DNA]</scope>
    <source>
        <strain evidence="7 8">PD1</strain>
    </source>
</reference>
<evidence type="ECO:0000313" key="7">
    <source>
        <dbReference type="EMBL" id="MCS3921253.1"/>
    </source>
</evidence>
<dbReference type="InterPro" id="IPR002104">
    <property type="entry name" value="Integrase_catalytic"/>
</dbReference>
<evidence type="ECO:0000259" key="6">
    <source>
        <dbReference type="PROSITE" id="PS51900"/>
    </source>
</evidence>
<evidence type="ECO:0000256" key="2">
    <source>
        <dbReference type="ARBA" id="ARBA00023125"/>
    </source>
</evidence>
<evidence type="ECO:0000259" key="5">
    <source>
        <dbReference type="PROSITE" id="PS51898"/>
    </source>
</evidence>
<dbReference type="PANTHER" id="PTHR30349">
    <property type="entry name" value="PHAGE INTEGRASE-RELATED"/>
    <property type="match status" value="1"/>
</dbReference>
<dbReference type="SUPFAM" id="SSF56349">
    <property type="entry name" value="DNA breaking-rejoining enzymes"/>
    <property type="match status" value="1"/>
</dbReference>
<comment type="caution">
    <text evidence="7">The sequence shown here is derived from an EMBL/GenBank/DDBJ whole genome shotgun (WGS) entry which is preliminary data.</text>
</comment>
<keyword evidence="8" id="KW-1185">Reference proteome</keyword>
<feature type="domain" description="Core-binding (CB)" evidence="6">
    <location>
        <begin position="46"/>
        <end position="133"/>
    </location>
</feature>
<accession>A0ABT2EWF4</accession>
<dbReference type="InterPro" id="IPR011010">
    <property type="entry name" value="DNA_brk_join_enz"/>
</dbReference>